<dbReference type="EMBL" id="CAKXAJ010019596">
    <property type="protein sequence ID" value="CAH2218442.1"/>
    <property type="molecule type" value="Genomic_DNA"/>
</dbReference>
<protein>
    <submittedName>
        <fullName evidence="1">Jg26526 protein</fullName>
    </submittedName>
</protein>
<evidence type="ECO:0000313" key="1">
    <source>
        <dbReference type="EMBL" id="CAH2218442.1"/>
    </source>
</evidence>
<reference evidence="1" key="1">
    <citation type="submission" date="2022-03" db="EMBL/GenBank/DDBJ databases">
        <authorList>
            <person name="Lindestad O."/>
        </authorList>
    </citation>
    <scope>NUCLEOTIDE SEQUENCE</scope>
</reference>
<dbReference type="Proteomes" id="UP000838756">
    <property type="component" value="Unassembled WGS sequence"/>
</dbReference>
<name>A0A8S4QYD5_9NEOP</name>
<evidence type="ECO:0000313" key="2">
    <source>
        <dbReference type="Proteomes" id="UP000838756"/>
    </source>
</evidence>
<organism evidence="1 2">
    <name type="scientific">Pararge aegeria aegeria</name>
    <dbReference type="NCBI Taxonomy" id="348720"/>
    <lineage>
        <taxon>Eukaryota</taxon>
        <taxon>Metazoa</taxon>
        <taxon>Ecdysozoa</taxon>
        <taxon>Arthropoda</taxon>
        <taxon>Hexapoda</taxon>
        <taxon>Insecta</taxon>
        <taxon>Pterygota</taxon>
        <taxon>Neoptera</taxon>
        <taxon>Endopterygota</taxon>
        <taxon>Lepidoptera</taxon>
        <taxon>Glossata</taxon>
        <taxon>Ditrysia</taxon>
        <taxon>Papilionoidea</taxon>
        <taxon>Nymphalidae</taxon>
        <taxon>Satyrinae</taxon>
        <taxon>Satyrini</taxon>
        <taxon>Parargina</taxon>
        <taxon>Pararge</taxon>
    </lineage>
</organism>
<gene>
    <name evidence="1" type="primary">jg26526</name>
    <name evidence="1" type="ORF">PAEG_LOCUS6276</name>
</gene>
<keyword evidence="2" id="KW-1185">Reference proteome</keyword>
<sequence length="66" mass="7489">SFQVTFYGLAQMSKRAYYIFTTIPPRIEMSRISAFATGAPHFVIREKTAMENTLLTVRQNDVLSAT</sequence>
<accession>A0A8S4QYD5</accession>
<comment type="caution">
    <text evidence="1">The sequence shown here is derived from an EMBL/GenBank/DDBJ whole genome shotgun (WGS) entry which is preliminary data.</text>
</comment>
<feature type="non-terminal residue" evidence="1">
    <location>
        <position position="1"/>
    </location>
</feature>
<proteinExistence type="predicted"/>
<dbReference type="AlphaFoldDB" id="A0A8S4QYD5"/>